<dbReference type="InterPro" id="IPR035965">
    <property type="entry name" value="PAS-like_dom_sf"/>
</dbReference>
<feature type="domain" description="PAS" evidence="8">
    <location>
        <begin position="328"/>
        <end position="377"/>
    </location>
</feature>
<accession>A0A126X2J4</accession>
<protein>
    <submittedName>
        <fullName evidence="10">Putative LOV domain-containing protein</fullName>
    </submittedName>
</protein>
<sequence>MGRPFRVAVGNQPLVGQDEPQSLEQLTQDVYNSPEVFDQCTYSILDSTSPAAPPFRKSAALHASLHDAETCLQQIGRIALRRSDARNDRSRTLLETVVDETWQQSKEGSAALVAQRKASLGSGEVLQGKKWLADVNRSISTDQASIISLDGGREFLLDDSVSELHEPRSSAKWTERSLVLYENATGLPQVYSTFPDRRRVENGAVSSPRYFLQSEVETVQSQQITQAGYETASKATEWDTGFGETSLVCNWSPECQSVSSSRIDHSFRNSGVSSLDSMSDEAISERASAWGNGVARIVLQNSCQGTPRTSHASSAGVLSCYSRKIPRVSKHIEDVLSTFQLAFMLCDAIDPECPILYASAGFFHMTGYSVEEVVGRNCRFLQGANTDAKEVARIGVALKKGEAYTGTLLNYKKDGSPFWNLLSLSPIRDDKGKLIKHIGMQADISSLPAMVDPRRNQLAIEGPWNKSMASRSIVCAHKGVNSRSSMRRSDREDSMAITVLSNSKVTATNDVQKITTESISNRYSLTIGKRQSIESHLERSNRSNHPSLNRESYLDEPGRSRLQSGLSGSQPLIWHLAAERSAEVDQLRPSLSFGDAEDIPQTVTQEAFDDTGGPTNKIGRAVIRVLRLFRHANMDRNRKISVASHQLQEASVPSRRYNMESTLTGSEIDDTERQQINITNRYWSDRRDLRCSASSKGYMNFPRRFSSDWRKGADLKAMPSSVLERLRARNNLLQAHPTTVISDGLRLNKTQFCIVH</sequence>
<dbReference type="AlphaFoldDB" id="A0A126X2J4"/>
<dbReference type="Pfam" id="PF13426">
    <property type="entry name" value="PAS_9"/>
    <property type="match status" value="1"/>
</dbReference>
<dbReference type="PROSITE" id="PS50113">
    <property type="entry name" value="PAC"/>
    <property type="match status" value="1"/>
</dbReference>
<name>A0A126X2J4_9MARC</name>
<dbReference type="PANTHER" id="PTHR47429:SF8">
    <property type="entry name" value="PHOTOTROPIN-1-LIKE"/>
    <property type="match status" value="1"/>
</dbReference>
<evidence type="ECO:0000256" key="6">
    <source>
        <dbReference type="ARBA" id="ARBA00023170"/>
    </source>
</evidence>
<dbReference type="SMART" id="SM00086">
    <property type="entry name" value="PAC"/>
    <property type="match status" value="1"/>
</dbReference>
<dbReference type="EMBL" id="KU701300">
    <property type="protein sequence ID" value="AML78932.1"/>
    <property type="molecule type" value="mRNA"/>
</dbReference>
<dbReference type="InterPro" id="IPR000700">
    <property type="entry name" value="PAS-assoc_C"/>
</dbReference>
<dbReference type="PANTHER" id="PTHR47429">
    <property type="entry name" value="PROTEIN TWIN LOV 1"/>
    <property type="match status" value="1"/>
</dbReference>
<evidence type="ECO:0000256" key="7">
    <source>
        <dbReference type="SAM" id="MobiDB-lite"/>
    </source>
</evidence>
<dbReference type="SUPFAM" id="SSF55785">
    <property type="entry name" value="PYP-like sensor domain (PAS domain)"/>
    <property type="match status" value="1"/>
</dbReference>
<dbReference type="Gene3D" id="3.30.450.20">
    <property type="entry name" value="PAS domain"/>
    <property type="match status" value="1"/>
</dbReference>
<keyword evidence="3" id="KW-0285">Flavoprotein</keyword>
<organism evidence="10">
    <name type="scientific">Porella pinnata</name>
    <dbReference type="NCBI Taxonomy" id="56943"/>
    <lineage>
        <taxon>Eukaryota</taxon>
        <taxon>Viridiplantae</taxon>
        <taxon>Streptophyta</taxon>
        <taxon>Embryophyta</taxon>
        <taxon>Marchantiophyta</taxon>
        <taxon>Jungermanniopsida</taxon>
        <taxon>Jungermanniidae</taxon>
        <taxon>Porellales</taxon>
        <taxon>Porellineae</taxon>
        <taxon>Porellaceae</taxon>
        <taxon>Porella</taxon>
    </lineage>
</organism>
<evidence type="ECO:0000256" key="5">
    <source>
        <dbReference type="ARBA" id="ARBA00022991"/>
    </source>
</evidence>
<reference evidence="10" key="1">
    <citation type="journal article" date="2016" name="Proc. Natl. Acad. Sci. U.S.A.">
        <title>Functional and topological diversity of LOV domain photoreceptors.</title>
        <authorList>
            <person name="Glantz S.T."/>
            <person name="Carpenter E.J."/>
            <person name="Melkonian M."/>
            <person name="Gardner K.H."/>
            <person name="Boyden E.S."/>
            <person name="Wong G.K."/>
            <person name="Chow B.Y."/>
        </authorList>
    </citation>
    <scope>NUCLEOTIDE SEQUENCE</scope>
    <source>
        <strain evidence="10">UUHD_2150489</strain>
    </source>
</reference>
<evidence type="ECO:0000256" key="1">
    <source>
        <dbReference type="ARBA" id="ARBA00022543"/>
    </source>
</evidence>
<feature type="domain" description="PAC" evidence="9">
    <location>
        <begin position="402"/>
        <end position="456"/>
    </location>
</feature>
<evidence type="ECO:0000256" key="2">
    <source>
        <dbReference type="ARBA" id="ARBA00022606"/>
    </source>
</evidence>
<keyword evidence="4" id="KW-0288">FMN</keyword>
<dbReference type="NCBIfam" id="TIGR00229">
    <property type="entry name" value="sensory_box"/>
    <property type="match status" value="1"/>
</dbReference>
<keyword evidence="1" id="KW-0600">Photoreceptor protein</keyword>
<dbReference type="GO" id="GO:0005634">
    <property type="term" value="C:nucleus"/>
    <property type="evidence" value="ECO:0007669"/>
    <property type="project" value="TreeGrafter"/>
</dbReference>
<proteinExistence type="evidence at transcript level"/>
<evidence type="ECO:0000256" key="3">
    <source>
        <dbReference type="ARBA" id="ARBA00022630"/>
    </source>
</evidence>
<evidence type="ECO:0000256" key="4">
    <source>
        <dbReference type="ARBA" id="ARBA00022643"/>
    </source>
</evidence>
<dbReference type="InterPro" id="IPR001610">
    <property type="entry name" value="PAC"/>
</dbReference>
<keyword evidence="2" id="KW-0716">Sensory transduction</keyword>
<dbReference type="GO" id="GO:0009637">
    <property type="term" value="P:response to blue light"/>
    <property type="evidence" value="ECO:0007669"/>
    <property type="project" value="UniProtKB-ARBA"/>
</dbReference>
<evidence type="ECO:0000313" key="10">
    <source>
        <dbReference type="EMBL" id="AML78932.1"/>
    </source>
</evidence>
<dbReference type="CDD" id="cd00130">
    <property type="entry name" value="PAS"/>
    <property type="match status" value="1"/>
</dbReference>
<dbReference type="GO" id="GO:0009881">
    <property type="term" value="F:photoreceptor activity"/>
    <property type="evidence" value="ECO:0007669"/>
    <property type="project" value="UniProtKB-KW"/>
</dbReference>
<evidence type="ECO:0000259" key="9">
    <source>
        <dbReference type="PROSITE" id="PS50113"/>
    </source>
</evidence>
<evidence type="ECO:0000259" key="8">
    <source>
        <dbReference type="PROSITE" id="PS50112"/>
    </source>
</evidence>
<dbReference type="PROSITE" id="PS50112">
    <property type="entry name" value="PAS"/>
    <property type="match status" value="1"/>
</dbReference>
<dbReference type="InterPro" id="IPR000014">
    <property type="entry name" value="PAS"/>
</dbReference>
<keyword evidence="6" id="KW-0675">Receptor</keyword>
<keyword evidence="5" id="KW-0157">Chromophore</keyword>
<feature type="region of interest" description="Disordered" evidence="7">
    <location>
        <begin position="533"/>
        <end position="566"/>
    </location>
</feature>